<protein>
    <recommendedName>
        <fullName evidence="1">Translation initiation factor IF-2 N-terminal domain-containing protein</fullName>
    </recommendedName>
</protein>
<dbReference type="InterPro" id="IPR006847">
    <property type="entry name" value="IF2_N"/>
</dbReference>
<evidence type="ECO:0000259" key="1">
    <source>
        <dbReference type="Pfam" id="PF04760"/>
    </source>
</evidence>
<feature type="non-terminal residue" evidence="2">
    <location>
        <position position="85"/>
    </location>
</feature>
<name>A0A382J685_9ZZZZ</name>
<reference evidence="2" key="1">
    <citation type="submission" date="2018-05" db="EMBL/GenBank/DDBJ databases">
        <authorList>
            <person name="Lanie J.A."/>
            <person name="Ng W.-L."/>
            <person name="Kazmierczak K.M."/>
            <person name="Andrzejewski T.M."/>
            <person name="Davidsen T.M."/>
            <person name="Wayne K.J."/>
            <person name="Tettelin H."/>
            <person name="Glass J.I."/>
            <person name="Rusch D."/>
            <person name="Podicherti R."/>
            <person name="Tsui H.-C.T."/>
            <person name="Winkler M.E."/>
        </authorList>
    </citation>
    <scope>NUCLEOTIDE SEQUENCE</scope>
</reference>
<organism evidence="2">
    <name type="scientific">marine metagenome</name>
    <dbReference type="NCBI Taxonomy" id="408172"/>
    <lineage>
        <taxon>unclassified sequences</taxon>
        <taxon>metagenomes</taxon>
        <taxon>ecological metagenomes</taxon>
    </lineage>
</organism>
<dbReference type="Pfam" id="PF04760">
    <property type="entry name" value="IF2_N"/>
    <property type="match status" value="1"/>
</dbReference>
<dbReference type="Gene3D" id="1.10.10.2480">
    <property type="match status" value="1"/>
</dbReference>
<dbReference type="AlphaFoldDB" id="A0A382J685"/>
<dbReference type="EMBL" id="UINC01071740">
    <property type="protein sequence ID" value="SVC06887.1"/>
    <property type="molecule type" value="Genomic_DNA"/>
</dbReference>
<sequence>MRIFQIAKELNISHKGIITFLDTKGIKVSLMDSIDQKVYQLILNEFSKEKETVDRYRKEQVRKEIHDTRSRQKQLEKRKLKLLSI</sequence>
<proteinExistence type="predicted"/>
<evidence type="ECO:0000313" key="2">
    <source>
        <dbReference type="EMBL" id="SVC06887.1"/>
    </source>
</evidence>
<gene>
    <name evidence="2" type="ORF">METZ01_LOCUS259741</name>
</gene>
<feature type="domain" description="Translation initiation factor IF-2 N-terminal" evidence="1">
    <location>
        <begin position="1"/>
        <end position="47"/>
    </location>
</feature>
<accession>A0A382J685</accession>
<feature type="non-terminal residue" evidence="2">
    <location>
        <position position="1"/>
    </location>
</feature>